<feature type="transmembrane region" description="Helical" evidence="1">
    <location>
        <begin position="77"/>
        <end position="96"/>
    </location>
</feature>
<keyword evidence="1" id="KW-0812">Transmembrane</keyword>
<dbReference type="RefSeq" id="WP_093027408.1">
    <property type="nucleotide sequence ID" value="NZ_FNNZ01000001.1"/>
</dbReference>
<feature type="transmembrane region" description="Helical" evidence="1">
    <location>
        <begin position="152"/>
        <end position="170"/>
    </location>
</feature>
<protein>
    <recommendedName>
        <fullName evidence="4">Patatin-like phospholipase</fullName>
    </recommendedName>
</protein>
<reference evidence="3" key="1">
    <citation type="submission" date="2016-10" db="EMBL/GenBank/DDBJ databases">
        <authorList>
            <person name="Varghese N."/>
            <person name="Submissions S."/>
        </authorList>
    </citation>
    <scope>NUCLEOTIDE SEQUENCE [LARGE SCALE GENOMIC DNA]</scope>
    <source>
        <strain evidence="3">DSM 217</strain>
    </source>
</reference>
<dbReference type="EMBL" id="FNNZ01000001">
    <property type="protein sequence ID" value="SDW07282.1"/>
    <property type="molecule type" value="Genomic_DNA"/>
</dbReference>
<accession>A0A1H2QJD6</accession>
<dbReference type="STRING" id="1058.SAMN05421783_101302"/>
<keyword evidence="1" id="KW-0472">Membrane</keyword>
<evidence type="ECO:0000313" key="3">
    <source>
        <dbReference type="Proteomes" id="UP000198816"/>
    </source>
</evidence>
<feature type="transmembrane region" description="Helical" evidence="1">
    <location>
        <begin position="225"/>
        <end position="246"/>
    </location>
</feature>
<dbReference type="Proteomes" id="UP000198816">
    <property type="component" value="Unassembled WGS sequence"/>
</dbReference>
<proteinExistence type="predicted"/>
<dbReference type="Gene3D" id="3.40.1090.10">
    <property type="entry name" value="Cytosolic phospholipase A2 catalytic domain"/>
    <property type="match status" value="1"/>
</dbReference>
<dbReference type="OrthoDB" id="581211at2"/>
<gene>
    <name evidence="2" type="ORF">SAMN05421783_101302</name>
</gene>
<evidence type="ECO:0000256" key="1">
    <source>
        <dbReference type="SAM" id="Phobius"/>
    </source>
</evidence>
<feature type="transmembrane region" description="Helical" evidence="1">
    <location>
        <begin position="34"/>
        <end position="57"/>
    </location>
</feature>
<feature type="transmembrane region" description="Helical" evidence="1">
    <location>
        <begin position="253"/>
        <end position="270"/>
    </location>
</feature>
<feature type="transmembrane region" description="Helical" evidence="1">
    <location>
        <begin position="347"/>
        <end position="366"/>
    </location>
</feature>
<feature type="transmembrane region" description="Helical" evidence="1">
    <location>
        <begin position="312"/>
        <end position="335"/>
    </location>
</feature>
<sequence>MSDPGANDGRLVRRIRFYWDSPVRKFIWDSLLRVPWLIAYNIAGSAVLVILFAFTSQGRDLLRISAERGFALADLDFLWNLVFLIGTLIGSLSLWYTSRLTLGVEYPAYPLDPKSAAFGRRWWPRVVGSLVPLAIGWTFLQIGSAAPSSETLLGWLYLGMGFALLLFYVARRPIFGVERDDMILDLRNAVPTEHRRRGRALLIAAFTLVPLFVIAPVLLPQLLGAPAIAVLGVVGISLFGTGVLTYLPMSNGAPPLTLAVLLLALVSGIWNDNHAVRVGDGADIAAQRPTPVEQLAAWQQGRAGNAVAPESVVLVATSGGGISAAYWTASTLAYLEQKFAAPFRERLFAVSGVSGGSLGAATYVALKRAGLENGQADALLDQVREVLGHDFLSPVVAGMLFPDLVQRFLPVPIGLADRQRFLERSWESAFDGEARALFKGPFQGLYSGPEAAALPSLLLNTTIVETGQRGVFSNLRVDGLPQVIDLLEPRYGLVDIRTSAAAGASARFTYVSPAGTVHVEDGEALRLVDGGYFENSGAASMTDLITLLVKNGVALKPILIIIDNDTTAPNLCRRDGSVDQLPSGERFNSTVSEVTAPAQALLQTRAARGNLAEVTAANLVESIGGTVIEVPLASVLRARLAALGAADAETIAAMESRYVEPPLGWSLSQEVREGMDNTLQNEQGGLDRQLRYLAIALGLEQGEVPPCAAH</sequence>
<evidence type="ECO:0008006" key="4">
    <source>
        <dbReference type="Google" id="ProtNLM"/>
    </source>
</evidence>
<dbReference type="InterPro" id="IPR016035">
    <property type="entry name" value="Acyl_Trfase/lysoPLipase"/>
</dbReference>
<name>A0A1H2QJD6_THIRO</name>
<dbReference type="SUPFAM" id="SSF52151">
    <property type="entry name" value="FabD/lysophospholipase-like"/>
    <property type="match status" value="1"/>
</dbReference>
<evidence type="ECO:0000313" key="2">
    <source>
        <dbReference type="EMBL" id="SDW07282.1"/>
    </source>
</evidence>
<keyword evidence="3" id="KW-1185">Reference proteome</keyword>
<keyword evidence="1" id="KW-1133">Transmembrane helix</keyword>
<dbReference type="AlphaFoldDB" id="A0A1H2QJD6"/>
<organism evidence="2 3">
    <name type="scientific">Thiocapsa roseopersicina</name>
    <dbReference type="NCBI Taxonomy" id="1058"/>
    <lineage>
        <taxon>Bacteria</taxon>
        <taxon>Pseudomonadati</taxon>
        <taxon>Pseudomonadota</taxon>
        <taxon>Gammaproteobacteria</taxon>
        <taxon>Chromatiales</taxon>
        <taxon>Chromatiaceae</taxon>
        <taxon>Thiocapsa</taxon>
    </lineage>
</organism>
<feature type="transmembrane region" description="Helical" evidence="1">
    <location>
        <begin position="200"/>
        <end position="219"/>
    </location>
</feature>